<dbReference type="AlphaFoldDB" id="A0A1V3J9K9"/>
<dbReference type="EMBL" id="MLHN01000003">
    <property type="protein sequence ID" value="OOF51767.1"/>
    <property type="molecule type" value="Genomic_DNA"/>
</dbReference>
<protein>
    <recommendedName>
        <fullName evidence="6">Probable membrane transporter protein</fullName>
    </recommendedName>
</protein>
<evidence type="ECO:0000256" key="3">
    <source>
        <dbReference type="ARBA" id="ARBA00022692"/>
    </source>
</evidence>
<keyword evidence="4 6" id="KW-1133">Transmembrane helix</keyword>
<dbReference type="PANTHER" id="PTHR43483:SF3">
    <property type="entry name" value="MEMBRANE TRANSPORTER PROTEIN HI_0806-RELATED"/>
    <property type="match status" value="1"/>
</dbReference>
<feature type="transmembrane region" description="Helical" evidence="6">
    <location>
        <begin position="247"/>
        <end position="265"/>
    </location>
</feature>
<evidence type="ECO:0000256" key="1">
    <source>
        <dbReference type="ARBA" id="ARBA00004141"/>
    </source>
</evidence>
<keyword evidence="8" id="KW-1185">Reference proteome</keyword>
<evidence type="ECO:0000313" key="7">
    <source>
        <dbReference type="EMBL" id="OOF51767.1"/>
    </source>
</evidence>
<accession>A0A1V3J9K9</accession>
<keyword evidence="5 6" id="KW-0472">Membrane</keyword>
<dbReference type="STRING" id="1908264.BKK54_01965"/>
<evidence type="ECO:0000256" key="5">
    <source>
        <dbReference type="ARBA" id="ARBA00023136"/>
    </source>
</evidence>
<evidence type="ECO:0000256" key="6">
    <source>
        <dbReference type="RuleBase" id="RU363041"/>
    </source>
</evidence>
<comment type="caution">
    <text evidence="7">The sequence shown here is derived from an EMBL/GenBank/DDBJ whole genome shotgun (WGS) entry which is preliminary data.</text>
</comment>
<dbReference type="Pfam" id="PF01925">
    <property type="entry name" value="TauE"/>
    <property type="match status" value="1"/>
</dbReference>
<evidence type="ECO:0000256" key="4">
    <source>
        <dbReference type="ARBA" id="ARBA00022989"/>
    </source>
</evidence>
<evidence type="ECO:0000313" key="8">
    <source>
        <dbReference type="Proteomes" id="UP000188481"/>
    </source>
</evidence>
<keyword evidence="6" id="KW-1003">Cell membrane</keyword>
<comment type="subcellular location">
    <subcellularLocation>
        <location evidence="6">Cell membrane</location>
        <topology evidence="6">Multi-pass membrane protein</topology>
    </subcellularLocation>
    <subcellularLocation>
        <location evidence="1">Membrane</location>
        <topology evidence="1">Multi-pass membrane protein</topology>
    </subcellularLocation>
</comment>
<dbReference type="Proteomes" id="UP000188481">
    <property type="component" value="Unassembled WGS sequence"/>
</dbReference>
<feature type="transmembrane region" description="Helical" evidence="6">
    <location>
        <begin position="142"/>
        <end position="165"/>
    </location>
</feature>
<sequence>MSLQLISILVLCGFFTNLMSAVFGIGGGVLMVPILYTLFPDFPLQMIAATSLTIVIGSSIINLIYFYQQKIQIRIKAVLFWSLSTIIGVQSGFEISFFLPDILIISIFVGTLSLLALKIMLSSENLPHHGQISGEIWKGSGLCLFGGLIAGLTGIGGGSIMAPLIGQLKSIKPQQIAPYTNYMMVIGGSGSLYSYLTKSPPFYLTGSWQVGYVNFSIVAIVVLSAFMMSFFSMKIRGKLSPSLTRKLLALILFIIAGYMLMLHLLKG</sequence>
<organism evidence="7 8">
    <name type="scientific">Rodentibacter genomosp. 1</name>
    <dbReference type="NCBI Taxonomy" id="1908264"/>
    <lineage>
        <taxon>Bacteria</taxon>
        <taxon>Pseudomonadati</taxon>
        <taxon>Pseudomonadota</taxon>
        <taxon>Gammaproteobacteria</taxon>
        <taxon>Pasteurellales</taxon>
        <taxon>Pasteurellaceae</taxon>
        <taxon>Rodentibacter</taxon>
    </lineage>
</organism>
<proteinExistence type="inferred from homology"/>
<keyword evidence="3 6" id="KW-0812">Transmembrane</keyword>
<feature type="transmembrane region" description="Helical" evidence="6">
    <location>
        <begin position="102"/>
        <end position="121"/>
    </location>
</feature>
<feature type="transmembrane region" description="Helical" evidence="6">
    <location>
        <begin position="78"/>
        <end position="96"/>
    </location>
</feature>
<name>A0A1V3J9K9_9PAST</name>
<dbReference type="InterPro" id="IPR002781">
    <property type="entry name" value="TM_pro_TauE-like"/>
</dbReference>
<evidence type="ECO:0000256" key="2">
    <source>
        <dbReference type="ARBA" id="ARBA00009142"/>
    </source>
</evidence>
<feature type="transmembrane region" description="Helical" evidence="6">
    <location>
        <begin position="7"/>
        <end position="36"/>
    </location>
</feature>
<gene>
    <name evidence="7" type="ORF">BKK54_01965</name>
</gene>
<feature type="transmembrane region" description="Helical" evidence="6">
    <location>
        <begin position="42"/>
        <end position="66"/>
    </location>
</feature>
<dbReference type="GO" id="GO:0005886">
    <property type="term" value="C:plasma membrane"/>
    <property type="evidence" value="ECO:0007669"/>
    <property type="project" value="UniProtKB-SubCell"/>
</dbReference>
<dbReference type="PANTHER" id="PTHR43483">
    <property type="entry name" value="MEMBRANE TRANSPORTER PROTEIN HI_0806-RELATED"/>
    <property type="match status" value="1"/>
</dbReference>
<reference evidence="7 8" key="1">
    <citation type="submission" date="2016-10" db="EMBL/GenBank/DDBJ databases">
        <title>Rodentibacter gen. nov. and new species.</title>
        <authorList>
            <person name="Christensen H."/>
        </authorList>
    </citation>
    <scope>NUCLEOTIDE SEQUENCE [LARGE SCALE GENOMIC DNA]</scope>
    <source>
        <strain evidence="8">ppn416</strain>
    </source>
</reference>
<dbReference type="RefSeq" id="WP_077541015.1">
    <property type="nucleotide sequence ID" value="NZ_MLHN01000003.1"/>
</dbReference>
<comment type="similarity">
    <text evidence="2 6">Belongs to the 4-toluene sulfonate uptake permease (TSUP) (TC 2.A.102) family.</text>
</comment>
<feature type="transmembrane region" description="Helical" evidence="6">
    <location>
        <begin position="212"/>
        <end position="235"/>
    </location>
</feature>